<dbReference type="AlphaFoldDB" id="A0A644X6Y5"/>
<comment type="caution">
    <text evidence="1">The sequence shown here is derived from an EMBL/GenBank/DDBJ whole genome shotgun (WGS) entry which is preliminary data.</text>
</comment>
<evidence type="ECO:0000313" key="1">
    <source>
        <dbReference type="EMBL" id="MPM11915.1"/>
    </source>
</evidence>
<name>A0A644X6Y5_9ZZZZ</name>
<reference evidence="1" key="1">
    <citation type="submission" date="2019-08" db="EMBL/GenBank/DDBJ databases">
        <authorList>
            <person name="Kucharzyk K."/>
            <person name="Murdoch R.W."/>
            <person name="Higgins S."/>
            <person name="Loffler F."/>
        </authorList>
    </citation>
    <scope>NUCLEOTIDE SEQUENCE</scope>
</reference>
<proteinExistence type="predicted"/>
<organism evidence="1">
    <name type="scientific">bioreactor metagenome</name>
    <dbReference type="NCBI Taxonomy" id="1076179"/>
    <lineage>
        <taxon>unclassified sequences</taxon>
        <taxon>metagenomes</taxon>
        <taxon>ecological metagenomes</taxon>
    </lineage>
</organism>
<dbReference type="EMBL" id="VSSQ01001896">
    <property type="protein sequence ID" value="MPM11915.1"/>
    <property type="molecule type" value="Genomic_DNA"/>
</dbReference>
<gene>
    <name evidence="1" type="ORF">SDC9_58266</name>
</gene>
<accession>A0A644X6Y5</accession>
<sequence>MLLDGEKPCVAHIFRGEKDCQRRCQSLLGLAEGLNPSFTHLTVGFDKGESEIECGCIGTLDLHYLGHHVAGRYGRQDKAAGEQDKDKAGEHSFHEGLLVISEL</sequence>
<protein>
    <submittedName>
        <fullName evidence="1">Uncharacterized protein</fullName>
    </submittedName>
</protein>